<dbReference type="InterPro" id="IPR038536">
    <property type="entry name" value="Alkyl/aryl-sulf_dimr_sf"/>
</dbReference>
<dbReference type="SMART" id="SM00849">
    <property type="entry name" value="Lactamase_B"/>
    <property type="match status" value="1"/>
</dbReference>
<dbReference type="InterPro" id="IPR036866">
    <property type="entry name" value="RibonucZ/Hydroxyglut_hydro"/>
</dbReference>
<evidence type="ECO:0000313" key="8">
    <source>
        <dbReference type="Proteomes" id="UP000672657"/>
    </source>
</evidence>
<sequence length="571" mass="63246">MLDIQPRAHHAAPGAPPSRAANGARISQAVLDNEKLVRHQDSTPYQVTERVWVLPGTTLNAALIIGDDGLIVWESGEHIEHGRQYRERIRAISTLPIKAVIYSHSHYTLGTSALIEGETDVAIIGHPQLNANMRAGSVGVAFPEIEPLQRARAVQHAQMLLPEEGDDAQYGFVIGRGKPGFVPVNTPVSHGETLTIAGVRLQCFTEGGSDTDDCLSVWLPDEQLVLNNILWPWQPNFYTPRGAKFRDPRIWARALRQILALRPQYLVSQHARTLVGADEIERTLRNYLDFTLLVLDQTLRGILQGKGPDELRGFVRLPRHLAEDPWLFESYGRLDWHAPYIMNHAVGWWDGDAASLVRLPPEDIAQRMVPLLGGREGVLAAVEDASTRGELPWALELLNYLFRLTPEDAQLRQRKAALLRTSAHGTTSSITRGFMLTQALALEGAISLPGVILPPAAQVSATPATFVDHMRVRVDPIRAQETDAVLRFDFTDGAKQSVALHLRRGVAEFLDSPQQHYRKADFVLAMDGAAFAQLYLGRESLGSLLQREAVQLEGDRDEAFACLALFDTPAR</sequence>
<evidence type="ECO:0000313" key="7">
    <source>
        <dbReference type="EMBL" id="CAG2160455.1"/>
    </source>
</evidence>
<keyword evidence="1" id="KW-0479">Metal-binding</keyword>
<comment type="caution">
    <text evidence="7">The sequence shown here is derived from an EMBL/GenBank/DDBJ whole genome shotgun (WGS) entry which is preliminary data.</text>
</comment>
<proteinExistence type="inferred from homology"/>
<keyword evidence="3" id="KW-0862">Zinc</keyword>
<organism evidence="7 8">
    <name type="scientific">Cupriavidus numazuensis</name>
    <dbReference type="NCBI Taxonomy" id="221992"/>
    <lineage>
        <taxon>Bacteria</taxon>
        <taxon>Pseudomonadati</taxon>
        <taxon>Pseudomonadota</taxon>
        <taxon>Betaproteobacteria</taxon>
        <taxon>Burkholderiales</taxon>
        <taxon>Burkholderiaceae</taxon>
        <taxon>Cupriavidus</taxon>
    </lineage>
</organism>
<dbReference type="InterPro" id="IPR029229">
    <property type="entry name" value="Alkyl_sulf_C"/>
</dbReference>
<evidence type="ECO:0000256" key="1">
    <source>
        <dbReference type="ARBA" id="ARBA00022723"/>
    </source>
</evidence>
<feature type="region of interest" description="Disordered" evidence="5">
    <location>
        <begin position="1"/>
        <end position="21"/>
    </location>
</feature>
<dbReference type="InterPro" id="IPR044097">
    <property type="entry name" value="Bds1/SdsA1_MBL-fold"/>
</dbReference>
<feature type="compositionally biased region" description="Low complexity" evidence="5">
    <location>
        <begin position="11"/>
        <end position="21"/>
    </location>
</feature>
<dbReference type="SUPFAM" id="SSF55718">
    <property type="entry name" value="SCP-like"/>
    <property type="match status" value="1"/>
</dbReference>
<name>A0ABM8TUZ7_9BURK</name>
<evidence type="ECO:0000256" key="2">
    <source>
        <dbReference type="ARBA" id="ARBA00022801"/>
    </source>
</evidence>
<dbReference type="CDD" id="cd07710">
    <property type="entry name" value="arylsulfatase_Sdsa1-like_MBL-fold"/>
    <property type="match status" value="1"/>
</dbReference>
<dbReference type="Pfam" id="PF14864">
    <property type="entry name" value="Alkyl_sulf_C"/>
    <property type="match status" value="1"/>
</dbReference>
<dbReference type="InterPro" id="IPR001279">
    <property type="entry name" value="Metallo-B-lactamas"/>
</dbReference>
<gene>
    <name evidence="7" type="primary">yjcS_5</name>
    <name evidence="7" type="ORF">LMG26411_07499</name>
</gene>
<dbReference type="Gene3D" id="3.30.1050.10">
    <property type="entry name" value="SCP2 sterol-binding domain"/>
    <property type="match status" value="1"/>
</dbReference>
<dbReference type="Gene3D" id="3.60.15.30">
    <property type="entry name" value="Metallo-beta-lactamase domain"/>
    <property type="match status" value="1"/>
</dbReference>
<dbReference type="EMBL" id="CAJPVI010000081">
    <property type="protein sequence ID" value="CAG2160455.1"/>
    <property type="molecule type" value="Genomic_DNA"/>
</dbReference>
<evidence type="ECO:0000259" key="6">
    <source>
        <dbReference type="SMART" id="SM00849"/>
    </source>
</evidence>
<evidence type="ECO:0000256" key="4">
    <source>
        <dbReference type="ARBA" id="ARBA00033751"/>
    </source>
</evidence>
<dbReference type="Pfam" id="PF00753">
    <property type="entry name" value="Lactamase_B"/>
    <property type="match status" value="1"/>
</dbReference>
<evidence type="ECO:0000256" key="3">
    <source>
        <dbReference type="ARBA" id="ARBA00022833"/>
    </source>
</evidence>
<dbReference type="Pfam" id="PF14863">
    <property type="entry name" value="Alkyl_sulf_dimr"/>
    <property type="match status" value="1"/>
</dbReference>
<feature type="domain" description="Metallo-beta-lactamase" evidence="6">
    <location>
        <begin position="58"/>
        <end position="270"/>
    </location>
</feature>
<dbReference type="PANTHER" id="PTHR43223:SF2">
    <property type="entry name" value="METALLO-BETA-LACTAMASE DOMAIN-CONTAINING PROTEIN"/>
    <property type="match status" value="1"/>
</dbReference>
<evidence type="ECO:0000256" key="5">
    <source>
        <dbReference type="SAM" id="MobiDB-lite"/>
    </source>
</evidence>
<accession>A0ABM8TUZ7</accession>
<dbReference type="InterPro" id="IPR036527">
    <property type="entry name" value="SCP2_sterol-bd_dom_sf"/>
</dbReference>
<comment type="similarity">
    <text evidence="4">Belongs to the metallo-beta-lactamase superfamily. Type III sulfatase family.</text>
</comment>
<dbReference type="Gene3D" id="1.25.40.880">
    <property type="entry name" value="Alkyl sulfatase, dimerisation domain"/>
    <property type="match status" value="1"/>
</dbReference>
<dbReference type="Proteomes" id="UP000672657">
    <property type="component" value="Unassembled WGS sequence"/>
</dbReference>
<dbReference type="EC" id="3.1.6.-" evidence="7"/>
<dbReference type="InterPro" id="IPR052195">
    <property type="entry name" value="Bact_Alkyl/Aryl-Sulfatase"/>
</dbReference>
<dbReference type="PANTHER" id="PTHR43223">
    <property type="entry name" value="ALKYL/ARYL-SULFATASE"/>
    <property type="match status" value="1"/>
</dbReference>
<dbReference type="InterPro" id="IPR029228">
    <property type="entry name" value="Alkyl_sulf_dimr"/>
</dbReference>
<dbReference type="GO" id="GO:0016787">
    <property type="term" value="F:hydrolase activity"/>
    <property type="evidence" value="ECO:0007669"/>
    <property type="project" value="UniProtKB-KW"/>
</dbReference>
<keyword evidence="2 7" id="KW-0378">Hydrolase</keyword>
<dbReference type="RefSeq" id="WP_211958247.1">
    <property type="nucleotide sequence ID" value="NZ_CAJPVI010000081.1"/>
</dbReference>
<dbReference type="SUPFAM" id="SSF56281">
    <property type="entry name" value="Metallo-hydrolase/oxidoreductase"/>
    <property type="match status" value="1"/>
</dbReference>
<reference evidence="7 8" key="1">
    <citation type="submission" date="2021-03" db="EMBL/GenBank/DDBJ databases">
        <authorList>
            <person name="Peeters C."/>
        </authorList>
    </citation>
    <scope>NUCLEOTIDE SEQUENCE [LARGE SCALE GENOMIC DNA]</scope>
    <source>
        <strain evidence="7 8">LMG 26411</strain>
    </source>
</reference>
<keyword evidence="8" id="KW-1185">Reference proteome</keyword>
<protein>
    <submittedName>
        <fullName evidence="7">Alkyl/aryl-sulfatase YjcS</fullName>
        <ecNumber evidence="7">3.1.6.-</ecNumber>
    </submittedName>
</protein>